<evidence type="ECO:0000256" key="8">
    <source>
        <dbReference type="ARBA" id="ARBA00023128"/>
    </source>
</evidence>
<sequence>MSHHSAQGPPPEYARGYSYPPTYSVSTRDTYNDPNVVQAAEAAAVAARTDDPLSNLALSVGNFINKVFISHPCTVIRGSCQIHQNARRLHLTPVTLVPVVIHMIKKDGILTLWKGFHGYWVVYGVGYVVEIIISDVFGLPKTVVYNGSSEKFLKHVSLKTWTAIVMTPFYISSFIETVRSGSGLKFSESNILDVIYRGFDRVRYDLFGGIDSGRKLPVIYLAAPTVTYVVSHYLISRWAYNSIYSMARRYVLRKAPQERTRFHSILPDLFAAMTSSLAADLICYPIETVLHRLYIQGTRTLIDNLDNGVSAISINAKYNGFFDCFSSILKNEGFMAFYAGVGAIALQYCLQFCVVRGIRYIFEHTIQAPQVNVNHPVIRSGPTSQVAHPSAQFAATETPIGQAKSPTTPNKSIYPTFAQTSANIDVPPLGQIFNNFNETSNPFGGSTSPPIFPSPNRHQNDFLLSARTDTPNSDLHNEVV</sequence>
<evidence type="ECO:0000256" key="4">
    <source>
        <dbReference type="ARBA" id="ARBA00022692"/>
    </source>
</evidence>
<evidence type="ECO:0000256" key="11">
    <source>
        <dbReference type="RuleBase" id="RU000488"/>
    </source>
</evidence>
<dbReference type="InterPro" id="IPR039158">
    <property type="entry name" value="SLC25A46"/>
</dbReference>
<dbReference type="SUPFAM" id="SSF103506">
    <property type="entry name" value="Mitochondrial carrier"/>
    <property type="match status" value="1"/>
</dbReference>
<keyword evidence="4 10" id="KW-0812">Transmembrane</keyword>
<accession>A0A914YZZ5</accession>
<dbReference type="Pfam" id="PF00153">
    <property type="entry name" value="Mito_carr"/>
    <property type="match status" value="1"/>
</dbReference>
<keyword evidence="5" id="KW-0677">Repeat</keyword>
<keyword evidence="3 11" id="KW-0813">Transport</keyword>
<dbReference type="PANTHER" id="PTHR21252">
    <property type="entry name" value="TB1 PROTEIN-RELATED"/>
    <property type="match status" value="1"/>
</dbReference>
<reference evidence="13" key="1">
    <citation type="submission" date="2022-11" db="UniProtKB">
        <authorList>
            <consortium name="WormBaseParasite"/>
        </authorList>
    </citation>
    <scope>IDENTIFICATION</scope>
</reference>
<evidence type="ECO:0000256" key="7">
    <source>
        <dbReference type="ARBA" id="ARBA00022989"/>
    </source>
</evidence>
<evidence type="ECO:0000256" key="1">
    <source>
        <dbReference type="ARBA" id="ARBA00004374"/>
    </source>
</evidence>
<protein>
    <submittedName>
        <fullName evidence="13">Solute carrier family 25 member 46</fullName>
    </submittedName>
</protein>
<feature type="repeat" description="Solcar" evidence="10">
    <location>
        <begin position="263"/>
        <end position="365"/>
    </location>
</feature>
<evidence type="ECO:0000313" key="12">
    <source>
        <dbReference type="Proteomes" id="UP000887577"/>
    </source>
</evidence>
<keyword evidence="6" id="KW-1000">Mitochondrion outer membrane</keyword>
<evidence type="ECO:0000256" key="6">
    <source>
        <dbReference type="ARBA" id="ARBA00022787"/>
    </source>
</evidence>
<dbReference type="Gene3D" id="1.50.40.10">
    <property type="entry name" value="Mitochondrial carrier domain"/>
    <property type="match status" value="1"/>
</dbReference>
<keyword evidence="8" id="KW-0496">Mitochondrion</keyword>
<proteinExistence type="inferred from homology"/>
<evidence type="ECO:0000256" key="9">
    <source>
        <dbReference type="ARBA" id="ARBA00023136"/>
    </source>
</evidence>
<dbReference type="GO" id="GO:0090149">
    <property type="term" value="P:mitochondrial membrane fission"/>
    <property type="evidence" value="ECO:0007669"/>
    <property type="project" value="InterPro"/>
</dbReference>
<dbReference type="Proteomes" id="UP000887577">
    <property type="component" value="Unplaced"/>
</dbReference>
<keyword evidence="9 10" id="KW-0472">Membrane</keyword>
<evidence type="ECO:0000256" key="3">
    <source>
        <dbReference type="ARBA" id="ARBA00022448"/>
    </source>
</evidence>
<name>A0A914YZZ5_9BILA</name>
<dbReference type="WBParaSite" id="PSU_v2.g3602.t1">
    <property type="protein sequence ID" value="PSU_v2.g3602.t1"/>
    <property type="gene ID" value="PSU_v2.g3602"/>
</dbReference>
<dbReference type="AlphaFoldDB" id="A0A914YZZ5"/>
<evidence type="ECO:0000256" key="5">
    <source>
        <dbReference type="ARBA" id="ARBA00022737"/>
    </source>
</evidence>
<keyword evidence="12" id="KW-1185">Reference proteome</keyword>
<comment type="subcellular location">
    <subcellularLocation>
        <location evidence="1">Mitochondrion outer membrane</location>
        <topology evidence="1">Multi-pass membrane protein</topology>
    </subcellularLocation>
</comment>
<dbReference type="GO" id="GO:0005741">
    <property type="term" value="C:mitochondrial outer membrane"/>
    <property type="evidence" value="ECO:0007669"/>
    <property type="project" value="UniProtKB-SubCell"/>
</dbReference>
<evidence type="ECO:0000313" key="13">
    <source>
        <dbReference type="WBParaSite" id="PSU_v2.g3602.t1"/>
    </source>
</evidence>
<dbReference type="InterPro" id="IPR023395">
    <property type="entry name" value="MCP_dom_sf"/>
</dbReference>
<dbReference type="PANTHER" id="PTHR21252:SF2">
    <property type="entry name" value="MITOCHONDRIAL OUTER MEMBRANE PROTEIN SLC25A46"/>
    <property type="match status" value="1"/>
</dbReference>
<comment type="similarity">
    <text evidence="2 11">Belongs to the mitochondrial carrier (TC 2.A.29) family.</text>
</comment>
<evidence type="ECO:0000256" key="10">
    <source>
        <dbReference type="PROSITE-ProRule" id="PRU00282"/>
    </source>
</evidence>
<organism evidence="12 13">
    <name type="scientific">Panagrolaimus superbus</name>
    <dbReference type="NCBI Taxonomy" id="310955"/>
    <lineage>
        <taxon>Eukaryota</taxon>
        <taxon>Metazoa</taxon>
        <taxon>Ecdysozoa</taxon>
        <taxon>Nematoda</taxon>
        <taxon>Chromadorea</taxon>
        <taxon>Rhabditida</taxon>
        <taxon>Tylenchina</taxon>
        <taxon>Panagrolaimomorpha</taxon>
        <taxon>Panagrolaimoidea</taxon>
        <taxon>Panagrolaimidae</taxon>
        <taxon>Panagrolaimus</taxon>
    </lineage>
</organism>
<keyword evidence="7" id="KW-1133">Transmembrane helix</keyword>
<dbReference type="PROSITE" id="PS50920">
    <property type="entry name" value="SOLCAR"/>
    <property type="match status" value="1"/>
</dbReference>
<dbReference type="InterPro" id="IPR018108">
    <property type="entry name" value="MCP_transmembrane"/>
</dbReference>
<evidence type="ECO:0000256" key="2">
    <source>
        <dbReference type="ARBA" id="ARBA00006375"/>
    </source>
</evidence>